<dbReference type="Gene3D" id="3.40.50.720">
    <property type="entry name" value="NAD(P)-binding Rossmann-like Domain"/>
    <property type="match status" value="1"/>
</dbReference>
<evidence type="ECO:0000313" key="1">
    <source>
        <dbReference type="EMBL" id="EKC59913.1"/>
    </source>
</evidence>
<sequence>MAQFFTFTPKRKEDGAIDFYTLMDVFDERKEDGTTSPAGHGERKIKFNDMKVLIATEKPFAKKAVDGIKKIITDAGYEVALLEKYTDKAQLLAAVADANALIIRSDKVT</sequence>
<name>K1SQP8_9ZZZZ</name>
<dbReference type="AlphaFoldDB" id="K1SQP8"/>
<accession>K1SQP8</accession>
<protein>
    <submittedName>
        <fullName evidence="1">D-3-phosphoglycerate dehydrogenase</fullName>
    </submittedName>
</protein>
<gene>
    <name evidence="1" type="ORF">OBE_09233</name>
</gene>
<comment type="caution">
    <text evidence="1">The sequence shown here is derived from an EMBL/GenBank/DDBJ whole genome shotgun (WGS) entry which is preliminary data.</text>
</comment>
<feature type="non-terminal residue" evidence="1">
    <location>
        <position position="109"/>
    </location>
</feature>
<proteinExistence type="predicted"/>
<organism evidence="1">
    <name type="scientific">human gut metagenome</name>
    <dbReference type="NCBI Taxonomy" id="408170"/>
    <lineage>
        <taxon>unclassified sequences</taxon>
        <taxon>metagenomes</taxon>
        <taxon>organismal metagenomes</taxon>
    </lineage>
</organism>
<reference evidence="1" key="1">
    <citation type="journal article" date="2013" name="Environ. Microbiol.">
        <title>Microbiota from the distal guts of lean and obese adolescents exhibit partial functional redundancy besides clear differences in community structure.</title>
        <authorList>
            <person name="Ferrer M."/>
            <person name="Ruiz A."/>
            <person name="Lanza F."/>
            <person name="Haange S.B."/>
            <person name="Oberbach A."/>
            <person name="Till H."/>
            <person name="Bargiela R."/>
            <person name="Campoy C."/>
            <person name="Segura M.T."/>
            <person name="Richter M."/>
            <person name="von Bergen M."/>
            <person name="Seifert J."/>
            <person name="Suarez A."/>
        </authorList>
    </citation>
    <scope>NUCLEOTIDE SEQUENCE</scope>
</reference>
<dbReference type="EMBL" id="AJWZ01006394">
    <property type="protein sequence ID" value="EKC59913.1"/>
    <property type="molecule type" value="Genomic_DNA"/>
</dbReference>